<gene>
    <name evidence="2" type="ORF">H9761_12245</name>
</gene>
<feature type="domain" description="Endonuclease GajA/Old nuclease/RecF-like AAA" evidence="1">
    <location>
        <begin position="3"/>
        <end position="337"/>
    </location>
</feature>
<evidence type="ECO:0000313" key="3">
    <source>
        <dbReference type="Proteomes" id="UP000823891"/>
    </source>
</evidence>
<reference evidence="2" key="1">
    <citation type="journal article" date="2021" name="PeerJ">
        <title>Extensive microbial diversity within the chicken gut microbiome revealed by metagenomics and culture.</title>
        <authorList>
            <person name="Gilroy R."/>
            <person name="Ravi A."/>
            <person name="Getino M."/>
            <person name="Pursley I."/>
            <person name="Horton D.L."/>
            <person name="Alikhan N.F."/>
            <person name="Baker D."/>
            <person name="Gharbi K."/>
            <person name="Hall N."/>
            <person name="Watson M."/>
            <person name="Adriaenssens E.M."/>
            <person name="Foster-Nyarko E."/>
            <person name="Jarju S."/>
            <person name="Secka A."/>
            <person name="Antonio M."/>
            <person name="Oren A."/>
            <person name="Chaudhuri R.R."/>
            <person name="La Ragione R."/>
            <person name="Hildebrand F."/>
            <person name="Pallen M.J."/>
        </authorList>
    </citation>
    <scope>NUCLEOTIDE SEQUENCE</scope>
    <source>
        <strain evidence="2">USAMLcec2-132</strain>
    </source>
</reference>
<dbReference type="Gene3D" id="3.40.50.300">
    <property type="entry name" value="P-loop containing nucleotide triphosphate hydrolases"/>
    <property type="match status" value="1"/>
</dbReference>
<evidence type="ECO:0000259" key="1">
    <source>
        <dbReference type="Pfam" id="PF13175"/>
    </source>
</evidence>
<keyword evidence="2" id="KW-0067">ATP-binding</keyword>
<dbReference type="Pfam" id="PF13175">
    <property type="entry name" value="AAA_15"/>
    <property type="match status" value="1"/>
</dbReference>
<name>A0A9D2NHI7_9FIRM</name>
<dbReference type="GO" id="GO:0005524">
    <property type="term" value="F:ATP binding"/>
    <property type="evidence" value="ECO:0007669"/>
    <property type="project" value="UniProtKB-KW"/>
</dbReference>
<protein>
    <submittedName>
        <fullName evidence="2">ATP-binding protein</fullName>
    </submittedName>
</protein>
<sequence>MHQLSIHKLGPIQHCELSVKKYTILTGYQASGKSTIAKVIYFFRTLKEDISQLILRRSFVPTGGGRRRLTGDFESVVRTKFLSTFGSSYSMEHEMEVAYQYAPGVKISVRLVENQNYLSPNYVWVDYSQPIREFLNQYETLLPLEHERLKQELEDLFEDNLETVYIPAGRSVLTLLGSQFNYFYSTMDDAQKRLLDSCTRDYLERVMKLRPQFANGLEGLVEGETIAAPQRALYQEALDLIGKILKGRYTFSGEEERIWVGAGRYVKINFASSGQQECVWILNLLYYYLALHKPVYFIIEEPESNLFPESQKLIVEFISLVAGTGNAVLLTTHSPYVLGAVNNLLYAGLVGRLSREKTAEIVSAGKWIDAGLCEARFVENGGAKDCMDRELMQIDNSLLDQISHSINQEYDVLFEMEQSARADQGNEEEQPDAVEGI</sequence>
<comment type="caution">
    <text evidence="2">The sequence shown here is derived from an EMBL/GenBank/DDBJ whole genome shotgun (WGS) entry which is preliminary data.</text>
</comment>
<proteinExistence type="predicted"/>
<organism evidence="2 3">
    <name type="scientific">Candidatus Eisenbergiella merdavium</name>
    <dbReference type="NCBI Taxonomy" id="2838551"/>
    <lineage>
        <taxon>Bacteria</taxon>
        <taxon>Bacillati</taxon>
        <taxon>Bacillota</taxon>
        <taxon>Clostridia</taxon>
        <taxon>Lachnospirales</taxon>
        <taxon>Lachnospiraceae</taxon>
        <taxon>Eisenbergiella</taxon>
    </lineage>
</organism>
<dbReference type="PANTHER" id="PTHR43581:SF2">
    <property type="entry name" value="EXCINUCLEASE ATPASE SUBUNIT"/>
    <property type="match status" value="1"/>
</dbReference>
<dbReference type="InterPro" id="IPR027417">
    <property type="entry name" value="P-loop_NTPase"/>
</dbReference>
<evidence type="ECO:0000313" key="2">
    <source>
        <dbReference type="EMBL" id="HJC24462.1"/>
    </source>
</evidence>
<accession>A0A9D2NHI7</accession>
<dbReference type="Proteomes" id="UP000823891">
    <property type="component" value="Unassembled WGS sequence"/>
</dbReference>
<dbReference type="InterPro" id="IPR051396">
    <property type="entry name" value="Bact_Antivir_Def_Nuclease"/>
</dbReference>
<keyword evidence="2" id="KW-0547">Nucleotide-binding</keyword>
<reference evidence="2" key="2">
    <citation type="submission" date="2021-04" db="EMBL/GenBank/DDBJ databases">
        <authorList>
            <person name="Gilroy R."/>
        </authorList>
    </citation>
    <scope>NUCLEOTIDE SEQUENCE</scope>
    <source>
        <strain evidence="2">USAMLcec2-132</strain>
    </source>
</reference>
<dbReference type="AlphaFoldDB" id="A0A9D2NHI7"/>
<dbReference type="PANTHER" id="PTHR43581">
    <property type="entry name" value="ATP/GTP PHOSPHATASE"/>
    <property type="match status" value="1"/>
</dbReference>
<dbReference type="EMBL" id="DWWS01000044">
    <property type="protein sequence ID" value="HJC24462.1"/>
    <property type="molecule type" value="Genomic_DNA"/>
</dbReference>
<dbReference type="SUPFAM" id="SSF52540">
    <property type="entry name" value="P-loop containing nucleoside triphosphate hydrolases"/>
    <property type="match status" value="1"/>
</dbReference>
<dbReference type="InterPro" id="IPR041685">
    <property type="entry name" value="AAA_GajA/Old/RecF-like"/>
</dbReference>